<accession>A0A8H5B084</accession>
<dbReference type="Proteomes" id="UP000567179">
    <property type="component" value="Unassembled WGS sequence"/>
</dbReference>
<dbReference type="AlphaFoldDB" id="A0A8H5B084"/>
<evidence type="ECO:0000313" key="1">
    <source>
        <dbReference type="EMBL" id="KAF5314330.1"/>
    </source>
</evidence>
<sequence>MPHRQQPVDLDRLILARLQRLGITSEEPVVLGSFAPTKAHDLSPTASTSHGSATSGSEREAYSAASSVSSAPASILSFSNSVGDDGGAATANGADAHAQEFFATRSRVVRLYNLPALAEYFLAQVFLPHNFVIRTLTMFLTLALPSLKSLFPDLPIDVVVIPGLPGSTYLSSAGANDNVGAQGRGSCR</sequence>
<comment type="caution">
    <text evidence="1">The sequence shown here is derived from an EMBL/GenBank/DDBJ whole genome shotgun (WGS) entry which is preliminary data.</text>
</comment>
<gene>
    <name evidence="1" type="ORF">D9619_011770</name>
</gene>
<keyword evidence="2" id="KW-1185">Reference proteome</keyword>
<proteinExistence type="predicted"/>
<dbReference type="EMBL" id="JAACJJ010000044">
    <property type="protein sequence ID" value="KAF5314330.1"/>
    <property type="molecule type" value="Genomic_DNA"/>
</dbReference>
<evidence type="ECO:0000313" key="2">
    <source>
        <dbReference type="Proteomes" id="UP000567179"/>
    </source>
</evidence>
<dbReference type="OrthoDB" id="3071120at2759"/>
<organism evidence="1 2">
    <name type="scientific">Psilocybe cf. subviscida</name>
    <dbReference type="NCBI Taxonomy" id="2480587"/>
    <lineage>
        <taxon>Eukaryota</taxon>
        <taxon>Fungi</taxon>
        <taxon>Dikarya</taxon>
        <taxon>Basidiomycota</taxon>
        <taxon>Agaricomycotina</taxon>
        <taxon>Agaricomycetes</taxon>
        <taxon>Agaricomycetidae</taxon>
        <taxon>Agaricales</taxon>
        <taxon>Agaricineae</taxon>
        <taxon>Strophariaceae</taxon>
        <taxon>Psilocybe</taxon>
    </lineage>
</organism>
<name>A0A8H5B084_9AGAR</name>
<protein>
    <submittedName>
        <fullName evidence="1">Uncharacterized protein</fullName>
    </submittedName>
</protein>
<reference evidence="1 2" key="1">
    <citation type="journal article" date="2020" name="ISME J.">
        <title>Uncovering the hidden diversity of litter-decomposition mechanisms in mushroom-forming fungi.</title>
        <authorList>
            <person name="Floudas D."/>
            <person name="Bentzer J."/>
            <person name="Ahren D."/>
            <person name="Johansson T."/>
            <person name="Persson P."/>
            <person name="Tunlid A."/>
        </authorList>
    </citation>
    <scope>NUCLEOTIDE SEQUENCE [LARGE SCALE GENOMIC DNA]</scope>
    <source>
        <strain evidence="1 2">CBS 101986</strain>
    </source>
</reference>